<dbReference type="EMBL" id="BMFL01000006">
    <property type="protein sequence ID" value="GGE94459.1"/>
    <property type="molecule type" value="Genomic_DNA"/>
</dbReference>
<proteinExistence type="inferred from homology"/>
<dbReference type="RefSeq" id="WP_072929023.1">
    <property type="nucleotide sequence ID" value="NZ_BMFL01000006.1"/>
</dbReference>
<dbReference type="Gene3D" id="3.40.50.10740">
    <property type="entry name" value="Class I glutamine amidotransferase-like"/>
    <property type="match status" value="1"/>
</dbReference>
<dbReference type="InterPro" id="IPR003507">
    <property type="entry name" value="S66_fam"/>
</dbReference>
<name>A0A1M6T0M5_9FLAO</name>
<dbReference type="OrthoDB" id="9807329at2"/>
<evidence type="ECO:0000259" key="8">
    <source>
        <dbReference type="Pfam" id="PF17676"/>
    </source>
</evidence>
<dbReference type="InterPro" id="IPR040449">
    <property type="entry name" value="Peptidase_S66_N"/>
</dbReference>
<dbReference type="InterPro" id="IPR027461">
    <property type="entry name" value="Carboxypeptidase_A_C_sf"/>
</dbReference>
<gene>
    <name evidence="9" type="ORF">GCM10010984_10050</name>
    <name evidence="10" type="ORF">SAMN05443634_101206</name>
</gene>
<dbReference type="InterPro" id="IPR029062">
    <property type="entry name" value="Class_I_gatase-like"/>
</dbReference>
<dbReference type="AlphaFoldDB" id="A0A1M6T0M5"/>
<dbReference type="STRING" id="1434701.SAMN05443634_101206"/>
<keyword evidence="4" id="KW-0378">Hydrolase</keyword>
<comment type="similarity">
    <text evidence="1">Belongs to the peptidase S66 family.</text>
</comment>
<dbReference type="GO" id="GO:0008236">
    <property type="term" value="F:serine-type peptidase activity"/>
    <property type="evidence" value="ECO:0007669"/>
    <property type="project" value="UniProtKB-KW"/>
</dbReference>
<dbReference type="CDD" id="cd07025">
    <property type="entry name" value="Peptidase_S66"/>
    <property type="match status" value="1"/>
</dbReference>
<evidence type="ECO:0000256" key="5">
    <source>
        <dbReference type="ARBA" id="ARBA00022825"/>
    </source>
</evidence>
<reference evidence="11" key="2">
    <citation type="submission" date="2016-11" db="EMBL/GenBank/DDBJ databases">
        <authorList>
            <person name="Varghese N."/>
            <person name="Submissions S."/>
        </authorList>
    </citation>
    <scope>NUCLEOTIDE SEQUENCE [LARGE SCALE GENOMIC DNA]</scope>
    <source>
        <strain evidence="11">DSM 27989</strain>
    </source>
</reference>
<dbReference type="Gene3D" id="3.50.30.60">
    <property type="entry name" value="LD-carboxypeptidase A C-terminal domain-like"/>
    <property type="match status" value="1"/>
</dbReference>
<feature type="domain" description="LD-carboxypeptidase N-terminal" evidence="7">
    <location>
        <begin position="13"/>
        <end position="131"/>
    </location>
</feature>
<evidence type="ECO:0000313" key="11">
    <source>
        <dbReference type="Proteomes" id="UP000184120"/>
    </source>
</evidence>
<sequence>MIQPDFLKEGDKIAIVAPAKRMLNGELEEAIELIKSWKLVPVLGKNIYAEYDFGYRYAGTDEMRTEDFQWALDDHEIKAIWCARGGYGSVKIIDELDLTEFTKNPKWIIGYSDITVFHNHFNRLGYQTLHAVTAKKLADTIYHPSSYQSVYDSLFGKDIHYSLTNHPYNKVGEAEGELIGGNLSIVYSLLGSDSAIINPSNKILFLEDWFENWYAVDRMLMNLKRNGILKQVKGVILGSFTHMDTEEENAENFNNAFDPKTYDIIHQFTKELSVPVVFNFPAGHTGHNVAMKMGAKVQLKISSNSVNLHFIENQYETR</sequence>
<feature type="active site" description="Nucleophile" evidence="6">
    <location>
        <position position="112"/>
    </location>
</feature>
<reference evidence="9" key="1">
    <citation type="journal article" date="2014" name="Int. J. Syst. Evol. Microbiol.">
        <title>Complete genome of a new Firmicutes species belonging to the dominant human colonic microbiota ('Ruminococcus bicirculans') reveals two chromosomes and a selective capacity to utilize plant glucans.</title>
        <authorList>
            <consortium name="NISC Comparative Sequencing Program"/>
            <person name="Wegmann U."/>
            <person name="Louis P."/>
            <person name="Goesmann A."/>
            <person name="Henrissat B."/>
            <person name="Duncan S.H."/>
            <person name="Flint H.J."/>
        </authorList>
    </citation>
    <scope>NUCLEOTIDE SEQUENCE</scope>
    <source>
        <strain evidence="9">CGMCC 1.12707</strain>
    </source>
</reference>
<evidence type="ECO:0000256" key="4">
    <source>
        <dbReference type="ARBA" id="ARBA00022801"/>
    </source>
</evidence>
<dbReference type="InterPro" id="IPR027478">
    <property type="entry name" value="LdcA_N"/>
</dbReference>
<evidence type="ECO:0000313" key="12">
    <source>
        <dbReference type="Proteomes" id="UP000650994"/>
    </source>
</evidence>
<dbReference type="PANTHER" id="PTHR30237:SF2">
    <property type="entry name" value="MUREIN TETRAPEPTIDE CARBOXYPEPTIDASE"/>
    <property type="match status" value="1"/>
</dbReference>
<keyword evidence="5" id="KW-0720">Serine protease</keyword>
<evidence type="ECO:0000256" key="2">
    <source>
        <dbReference type="ARBA" id="ARBA00022645"/>
    </source>
</evidence>
<dbReference type="GO" id="GO:0006508">
    <property type="term" value="P:proteolysis"/>
    <property type="evidence" value="ECO:0007669"/>
    <property type="project" value="UniProtKB-KW"/>
</dbReference>
<evidence type="ECO:0000313" key="9">
    <source>
        <dbReference type="EMBL" id="GGE94459.1"/>
    </source>
</evidence>
<dbReference type="EMBL" id="FRBH01000001">
    <property type="protein sequence ID" value="SHK50485.1"/>
    <property type="molecule type" value="Genomic_DNA"/>
</dbReference>
<reference evidence="12" key="4">
    <citation type="journal article" date="2019" name="Int. J. Syst. Evol. Microbiol.">
        <title>The Global Catalogue of Microorganisms (GCM) 10K type strain sequencing project: providing services to taxonomists for standard genome sequencing and annotation.</title>
        <authorList>
            <consortium name="The Broad Institute Genomics Platform"/>
            <consortium name="The Broad Institute Genome Sequencing Center for Infectious Disease"/>
            <person name="Wu L."/>
            <person name="Ma J."/>
        </authorList>
    </citation>
    <scope>NUCLEOTIDE SEQUENCE [LARGE SCALE GENOMIC DNA]</scope>
    <source>
        <strain evidence="12">CGMCC 1.12707</strain>
    </source>
</reference>
<feature type="active site" description="Charge relay system" evidence="6">
    <location>
        <position position="284"/>
    </location>
</feature>
<evidence type="ECO:0000256" key="6">
    <source>
        <dbReference type="PIRSR" id="PIRSR028757-1"/>
    </source>
</evidence>
<feature type="active site" description="Charge relay system" evidence="6">
    <location>
        <position position="207"/>
    </location>
</feature>
<feature type="domain" description="LD-carboxypeptidase C-terminal" evidence="8">
    <location>
        <begin position="175"/>
        <end position="299"/>
    </location>
</feature>
<accession>A0A1M6T0M5</accession>
<dbReference type="Proteomes" id="UP000650994">
    <property type="component" value="Unassembled WGS sequence"/>
</dbReference>
<organism evidence="10 11">
    <name type="scientific">Chishuiella changwenlii</name>
    <dbReference type="NCBI Taxonomy" id="1434701"/>
    <lineage>
        <taxon>Bacteria</taxon>
        <taxon>Pseudomonadati</taxon>
        <taxon>Bacteroidota</taxon>
        <taxon>Flavobacteriia</taxon>
        <taxon>Flavobacteriales</taxon>
        <taxon>Weeksellaceae</taxon>
        <taxon>Chishuiella</taxon>
    </lineage>
</organism>
<dbReference type="GO" id="GO:0004180">
    <property type="term" value="F:carboxypeptidase activity"/>
    <property type="evidence" value="ECO:0007669"/>
    <property type="project" value="UniProtKB-KW"/>
</dbReference>
<dbReference type="SUPFAM" id="SSF141986">
    <property type="entry name" value="LD-carboxypeptidase A C-terminal domain-like"/>
    <property type="match status" value="1"/>
</dbReference>
<protein>
    <submittedName>
        <fullName evidence="10">Muramoyltetrapeptide carboxypeptidase</fullName>
    </submittedName>
    <submittedName>
        <fullName evidence="9">Peptidase S66</fullName>
    </submittedName>
</protein>
<evidence type="ECO:0000259" key="7">
    <source>
        <dbReference type="Pfam" id="PF02016"/>
    </source>
</evidence>
<evidence type="ECO:0000256" key="3">
    <source>
        <dbReference type="ARBA" id="ARBA00022670"/>
    </source>
</evidence>
<dbReference type="InterPro" id="IPR040921">
    <property type="entry name" value="Peptidase_S66C"/>
</dbReference>
<dbReference type="Pfam" id="PF02016">
    <property type="entry name" value="Peptidase_S66"/>
    <property type="match status" value="1"/>
</dbReference>
<keyword evidence="3" id="KW-0645">Protease</keyword>
<keyword evidence="12" id="KW-1185">Reference proteome</keyword>
<evidence type="ECO:0000256" key="1">
    <source>
        <dbReference type="ARBA" id="ARBA00010233"/>
    </source>
</evidence>
<keyword evidence="2 10" id="KW-0121">Carboxypeptidase</keyword>
<reference evidence="10" key="3">
    <citation type="submission" date="2016-11" db="EMBL/GenBank/DDBJ databases">
        <authorList>
            <person name="Jaros S."/>
            <person name="Januszkiewicz K."/>
            <person name="Wedrychowicz H."/>
        </authorList>
    </citation>
    <scope>NUCLEOTIDE SEQUENCE [LARGE SCALE GENOMIC DNA]</scope>
    <source>
        <strain evidence="10">DSM 27989</strain>
    </source>
</reference>
<dbReference type="PIRSF" id="PIRSF028757">
    <property type="entry name" value="LD-carboxypeptidase"/>
    <property type="match status" value="1"/>
</dbReference>
<reference evidence="9" key="5">
    <citation type="submission" date="2024-05" db="EMBL/GenBank/DDBJ databases">
        <authorList>
            <person name="Sun Q."/>
            <person name="Zhou Y."/>
        </authorList>
    </citation>
    <scope>NUCLEOTIDE SEQUENCE</scope>
    <source>
        <strain evidence="9">CGMCC 1.12707</strain>
    </source>
</reference>
<dbReference type="SUPFAM" id="SSF52317">
    <property type="entry name" value="Class I glutamine amidotransferase-like"/>
    <property type="match status" value="1"/>
</dbReference>
<dbReference type="PANTHER" id="PTHR30237">
    <property type="entry name" value="MURAMOYLTETRAPEPTIDE CARBOXYPEPTIDASE"/>
    <property type="match status" value="1"/>
</dbReference>
<evidence type="ECO:0000313" key="10">
    <source>
        <dbReference type="EMBL" id="SHK50485.1"/>
    </source>
</evidence>
<dbReference type="Pfam" id="PF17676">
    <property type="entry name" value="Peptidase_S66C"/>
    <property type="match status" value="1"/>
</dbReference>
<dbReference type="Proteomes" id="UP000184120">
    <property type="component" value="Unassembled WGS sequence"/>
</dbReference>